<dbReference type="Proteomes" id="UP000217549">
    <property type="component" value="Chromosome I"/>
</dbReference>
<dbReference type="EMBL" id="LT907978">
    <property type="protein sequence ID" value="SOB72828.1"/>
    <property type="molecule type" value="Genomic_DNA"/>
</dbReference>
<evidence type="ECO:0000313" key="1">
    <source>
        <dbReference type="EMBL" id="SOB72828.1"/>
    </source>
</evidence>
<evidence type="ECO:0000313" key="2">
    <source>
        <dbReference type="Proteomes" id="UP000217549"/>
    </source>
</evidence>
<protein>
    <submittedName>
        <fullName evidence="1">Essential recombination function protein</fullName>
    </submittedName>
</protein>
<accession>A0A285PT75</accession>
<reference evidence="2" key="1">
    <citation type="submission" date="2017-09" db="EMBL/GenBank/DDBJ databases">
        <authorList>
            <person name="Shetty A S."/>
        </authorList>
    </citation>
    <scope>NUCLEOTIDE SEQUENCE [LARGE SCALE GENOMIC DNA]</scope>
</reference>
<keyword evidence="2" id="KW-1185">Reference proteome</keyword>
<sequence length="189" mass="21569">MGDIHKKLQKIQCRLKTPKSRWSKFGKYWYRSLEDIYEAAKPLLDEQGLLLILEDKIVIIGGRIYVKATAILQDVEDGGAISTTAYAREEENRKGMDSSQITGATSSYARKYALSSLFLLDDSKDADTDEYKGNETVSEQEAKKLCSLMRKKGMTEQEITEWGNNMGLKSFYEITRRQYVETLKVLGLE</sequence>
<gene>
    <name evidence="1" type="ORF">EHLA_2197</name>
</gene>
<dbReference type="RefSeq" id="WP_096240803.1">
    <property type="nucleotide sequence ID" value="NZ_LT907978.1"/>
</dbReference>
<organism evidence="1 2">
    <name type="scientific">Anaerobutyricum hallii</name>
    <dbReference type="NCBI Taxonomy" id="39488"/>
    <lineage>
        <taxon>Bacteria</taxon>
        <taxon>Bacillati</taxon>
        <taxon>Bacillota</taxon>
        <taxon>Clostridia</taxon>
        <taxon>Lachnospirales</taxon>
        <taxon>Lachnospiraceae</taxon>
        <taxon>Anaerobutyricum</taxon>
    </lineage>
</organism>
<dbReference type="Pfam" id="PF04404">
    <property type="entry name" value="ERF"/>
    <property type="match status" value="1"/>
</dbReference>
<proteinExistence type="predicted"/>
<dbReference type="InterPro" id="IPR007499">
    <property type="entry name" value="ERF_bacteria_virus"/>
</dbReference>
<dbReference type="KEGG" id="ehl:EHLA_2197"/>
<name>A0A285PT75_9FIRM</name>
<dbReference type="AlphaFoldDB" id="A0A285PT75"/>